<dbReference type="Proteomes" id="UP000004756">
    <property type="component" value="Unassembled WGS sequence"/>
</dbReference>
<name>C0CXP1_9FIRM</name>
<evidence type="ECO:0000313" key="1">
    <source>
        <dbReference type="EMBL" id="EEG56131.1"/>
    </source>
</evidence>
<dbReference type="HOGENOM" id="CLU_3151076_0_0_9"/>
<sequence length="48" mass="5703">MESWAACTVSLLYFVTSRQADDKRYVSLLYHNKVRLKIRFSDNNLTTF</sequence>
<comment type="caution">
    <text evidence="1">The sequence shown here is derived from an EMBL/GenBank/DDBJ whole genome shotgun (WGS) entry which is preliminary data.</text>
</comment>
<gene>
    <name evidence="1" type="ORF">CLOSTASPAR_01766</name>
</gene>
<reference evidence="1 2" key="2">
    <citation type="submission" date="2009-02" db="EMBL/GenBank/DDBJ databases">
        <title>Draft genome sequence of Clostridium asparagiforme (DSM 15981).</title>
        <authorList>
            <person name="Sudarsanam P."/>
            <person name="Ley R."/>
            <person name="Guruge J."/>
            <person name="Turnbaugh P.J."/>
            <person name="Mahowald M."/>
            <person name="Liep D."/>
            <person name="Gordon J."/>
        </authorList>
    </citation>
    <scope>NUCLEOTIDE SEQUENCE [LARGE SCALE GENOMIC DNA]</scope>
    <source>
        <strain evidence="1 2">DSM 15981</strain>
    </source>
</reference>
<organism evidence="1 2">
    <name type="scientific">[Clostridium] asparagiforme DSM 15981</name>
    <dbReference type="NCBI Taxonomy" id="518636"/>
    <lineage>
        <taxon>Bacteria</taxon>
        <taxon>Bacillati</taxon>
        <taxon>Bacillota</taxon>
        <taxon>Clostridia</taxon>
        <taxon>Lachnospirales</taxon>
        <taxon>Lachnospiraceae</taxon>
        <taxon>Enterocloster</taxon>
    </lineage>
</organism>
<keyword evidence="2" id="KW-1185">Reference proteome</keyword>
<evidence type="ECO:0000313" key="2">
    <source>
        <dbReference type="Proteomes" id="UP000004756"/>
    </source>
</evidence>
<dbReference type="AlphaFoldDB" id="C0CXP1"/>
<proteinExistence type="predicted"/>
<reference evidence="1 2" key="1">
    <citation type="submission" date="2009-01" db="EMBL/GenBank/DDBJ databases">
        <authorList>
            <person name="Fulton L."/>
            <person name="Clifton S."/>
            <person name="Fulton B."/>
            <person name="Xu J."/>
            <person name="Minx P."/>
            <person name="Pepin K.H."/>
            <person name="Johnson M."/>
            <person name="Bhonagiri V."/>
            <person name="Nash W.E."/>
            <person name="Mardis E.R."/>
            <person name="Wilson R.K."/>
        </authorList>
    </citation>
    <scope>NUCLEOTIDE SEQUENCE [LARGE SCALE GENOMIC DNA]</scope>
    <source>
        <strain evidence="1 2">DSM 15981</strain>
    </source>
</reference>
<dbReference type="EMBL" id="ACCJ01000092">
    <property type="protein sequence ID" value="EEG56131.1"/>
    <property type="molecule type" value="Genomic_DNA"/>
</dbReference>
<accession>C0CXP1</accession>
<protein>
    <submittedName>
        <fullName evidence="1">Uncharacterized protein</fullName>
    </submittedName>
</protein>